<dbReference type="GO" id="GO:0009922">
    <property type="term" value="F:fatty acid elongase activity"/>
    <property type="evidence" value="ECO:0007669"/>
    <property type="project" value="UniProtKB-EC"/>
</dbReference>
<dbReference type="PANTHER" id="PTHR11157:SF69">
    <property type="entry name" value="ELONGATION OF VERY LONG CHAIN FATTY ACIDS PROTEIN 7"/>
    <property type="match status" value="1"/>
</dbReference>
<evidence type="ECO:0000256" key="4">
    <source>
        <dbReference type="ARBA" id="ARBA00022692"/>
    </source>
</evidence>
<dbReference type="GO" id="GO:0034626">
    <property type="term" value="P:fatty acid elongation, polyunsaturated fatty acid"/>
    <property type="evidence" value="ECO:0007669"/>
    <property type="project" value="TreeGrafter"/>
</dbReference>
<organism evidence="11 12">
    <name type="scientific">Caerostris extrusa</name>
    <name type="common">Bark spider</name>
    <name type="synonym">Caerostris bankana</name>
    <dbReference type="NCBI Taxonomy" id="172846"/>
    <lineage>
        <taxon>Eukaryota</taxon>
        <taxon>Metazoa</taxon>
        <taxon>Ecdysozoa</taxon>
        <taxon>Arthropoda</taxon>
        <taxon>Chelicerata</taxon>
        <taxon>Arachnida</taxon>
        <taxon>Araneae</taxon>
        <taxon>Araneomorphae</taxon>
        <taxon>Entelegynae</taxon>
        <taxon>Araneoidea</taxon>
        <taxon>Araneidae</taxon>
        <taxon>Caerostris</taxon>
    </lineage>
</organism>
<keyword evidence="3 10" id="KW-0808">Transferase</keyword>
<evidence type="ECO:0000256" key="3">
    <source>
        <dbReference type="ARBA" id="ARBA00022679"/>
    </source>
</evidence>
<evidence type="ECO:0000256" key="9">
    <source>
        <dbReference type="ARBA" id="ARBA00023160"/>
    </source>
</evidence>
<keyword evidence="7 10" id="KW-0443">Lipid metabolism</keyword>
<dbReference type="Pfam" id="PF01151">
    <property type="entry name" value="ELO"/>
    <property type="match status" value="1"/>
</dbReference>
<evidence type="ECO:0000256" key="1">
    <source>
        <dbReference type="ARBA" id="ARBA00004141"/>
    </source>
</evidence>
<accession>A0AAV4Q651</accession>
<evidence type="ECO:0000313" key="12">
    <source>
        <dbReference type="Proteomes" id="UP001054945"/>
    </source>
</evidence>
<feature type="transmembrane region" description="Helical" evidence="10">
    <location>
        <begin position="53"/>
        <end position="71"/>
    </location>
</feature>
<dbReference type="Proteomes" id="UP001054945">
    <property type="component" value="Unassembled WGS sequence"/>
</dbReference>
<comment type="caution">
    <text evidence="10">Lacks conserved residue(s) required for the propagation of feature annotation.</text>
</comment>
<comment type="similarity">
    <text evidence="10">Belongs to the ELO family.</text>
</comment>
<feature type="transmembrane region" description="Helical" evidence="10">
    <location>
        <begin position="224"/>
        <end position="244"/>
    </location>
</feature>
<keyword evidence="12" id="KW-1185">Reference proteome</keyword>
<dbReference type="GO" id="GO:0030148">
    <property type="term" value="P:sphingolipid biosynthetic process"/>
    <property type="evidence" value="ECO:0007669"/>
    <property type="project" value="TreeGrafter"/>
</dbReference>
<evidence type="ECO:0000256" key="6">
    <source>
        <dbReference type="ARBA" id="ARBA00022989"/>
    </source>
</evidence>
<gene>
    <name evidence="11" type="primary">AAEL008004</name>
    <name evidence="11" type="ORF">CEXT_314621</name>
</gene>
<feature type="transmembrane region" description="Helical" evidence="10">
    <location>
        <begin position="160"/>
        <end position="183"/>
    </location>
</feature>
<keyword evidence="8 10" id="KW-0472">Membrane</keyword>
<name>A0AAV4Q651_CAEEX</name>
<proteinExistence type="inferred from homology"/>
<reference evidence="11 12" key="1">
    <citation type="submission" date="2021-06" db="EMBL/GenBank/DDBJ databases">
        <title>Caerostris extrusa draft genome.</title>
        <authorList>
            <person name="Kono N."/>
            <person name="Arakawa K."/>
        </authorList>
    </citation>
    <scope>NUCLEOTIDE SEQUENCE [LARGE SCALE GENOMIC DNA]</scope>
</reference>
<evidence type="ECO:0000256" key="10">
    <source>
        <dbReference type="RuleBase" id="RU361115"/>
    </source>
</evidence>
<comment type="subcellular location">
    <subcellularLocation>
        <location evidence="1">Membrane</location>
        <topology evidence="1">Multi-pass membrane protein</topology>
    </subcellularLocation>
</comment>
<dbReference type="EC" id="2.3.1.199" evidence="10"/>
<evidence type="ECO:0000256" key="7">
    <source>
        <dbReference type="ARBA" id="ARBA00023098"/>
    </source>
</evidence>
<dbReference type="GO" id="GO:0034625">
    <property type="term" value="P:fatty acid elongation, monounsaturated fatty acid"/>
    <property type="evidence" value="ECO:0007669"/>
    <property type="project" value="TreeGrafter"/>
</dbReference>
<keyword evidence="2 10" id="KW-0444">Lipid biosynthesis</keyword>
<dbReference type="AlphaFoldDB" id="A0AAV4Q651"/>
<evidence type="ECO:0000256" key="8">
    <source>
        <dbReference type="ARBA" id="ARBA00023136"/>
    </source>
</evidence>
<keyword evidence="4 10" id="KW-0812">Transmembrane</keyword>
<feature type="transmembrane region" description="Helical" evidence="10">
    <location>
        <begin position="105"/>
        <end position="125"/>
    </location>
</feature>
<dbReference type="PANTHER" id="PTHR11157">
    <property type="entry name" value="FATTY ACID ACYL TRANSFERASE-RELATED"/>
    <property type="match status" value="1"/>
</dbReference>
<keyword evidence="5 10" id="KW-0276">Fatty acid metabolism</keyword>
<evidence type="ECO:0000313" key="11">
    <source>
        <dbReference type="EMBL" id="GIY04019.1"/>
    </source>
</evidence>
<protein>
    <recommendedName>
        <fullName evidence="10">Elongation of very long chain fatty acids protein</fullName>
        <ecNumber evidence="10">2.3.1.199</ecNumber>
    </recommendedName>
    <alternativeName>
        <fullName evidence="10">Very-long-chain 3-oxoacyl-CoA synthase</fullName>
    </alternativeName>
</protein>
<sequence length="320" mass="37148">MTGNKQVKSSDDKLASLRQSVSNFIHHFLVCILCESLGPSVDEKQGTFKIEKIIVLYNVLMVIFSAGFFLYGGSYSYLPPWGKFSWFCEPVNYSTDPEIIDMISIGWWFLLLKIVEFADTIFFVLRKKFTHISAFACHPPFIGRLGNMDRHEIRRRWKQCVFPLINCFVHTIMYSYYCLAALGPGMRKYLWWKKYLTILQMVQFVIAFAHSMIPLFYDCGYHKGFAYAIMFHAILFMAMFMNFYRHTYNKQKKAALQASATQNGTTVVKANGHSVNGTAHKQMALYTTSARMVTTQSRLKNATESLPTRKIYEHLQKYIF</sequence>
<evidence type="ECO:0000256" key="5">
    <source>
        <dbReference type="ARBA" id="ARBA00022832"/>
    </source>
</evidence>
<dbReference type="InterPro" id="IPR002076">
    <property type="entry name" value="ELO_fam"/>
</dbReference>
<keyword evidence="9 10" id="KW-0275">Fatty acid biosynthesis</keyword>
<dbReference type="EMBL" id="BPLR01005653">
    <property type="protein sequence ID" value="GIY04019.1"/>
    <property type="molecule type" value="Genomic_DNA"/>
</dbReference>
<comment type="catalytic activity">
    <reaction evidence="10">
        <text>a very-long-chain acyl-CoA + malonyl-CoA + H(+) = a very-long-chain 3-oxoacyl-CoA + CO2 + CoA</text>
        <dbReference type="Rhea" id="RHEA:32727"/>
        <dbReference type="ChEBI" id="CHEBI:15378"/>
        <dbReference type="ChEBI" id="CHEBI:16526"/>
        <dbReference type="ChEBI" id="CHEBI:57287"/>
        <dbReference type="ChEBI" id="CHEBI:57384"/>
        <dbReference type="ChEBI" id="CHEBI:90725"/>
        <dbReference type="ChEBI" id="CHEBI:90736"/>
        <dbReference type="EC" id="2.3.1.199"/>
    </reaction>
</comment>
<comment type="caution">
    <text evidence="11">The sequence shown here is derived from an EMBL/GenBank/DDBJ whole genome shotgun (WGS) entry which is preliminary data.</text>
</comment>
<dbReference type="GO" id="GO:0005789">
    <property type="term" value="C:endoplasmic reticulum membrane"/>
    <property type="evidence" value="ECO:0007669"/>
    <property type="project" value="TreeGrafter"/>
</dbReference>
<dbReference type="GO" id="GO:0019367">
    <property type="term" value="P:fatty acid elongation, saturated fatty acid"/>
    <property type="evidence" value="ECO:0007669"/>
    <property type="project" value="TreeGrafter"/>
</dbReference>
<evidence type="ECO:0000256" key="2">
    <source>
        <dbReference type="ARBA" id="ARBA00022516"/>
    </source>
</evidence>
<keyword evidence="6 10" id="KW-1133">Transmembrane helix</keyword>
<dbReference type="GO" id="GO:0042761">
    <property type="term" value="P:very long-chain fatty acid biosynthetic process"/>
    <property type="evidence" value="ECO:0007669"/>
    <property type="project" value="TreeGrafter"/>
</dbReference>